<dbReference type="InterPro" id="IPR040044">
    <property type="entry name" value="SRR1L"/>
</dbReference>
<dbReference type="InterPro" id="IPR012942">
    <property type="entry name" value="SRR1-like"/>
</dbReference>
<protein>
    <submittedName>
        <fullName evidence="3">BA75_01552T0</fullName>
    </submittedName>
</protein>
<dbReference type="GO" id="GO:0005634">
    <property type="term" value="C:nucleus"/>
    <property type="evidence" value="ECO:0007669"/>
    <property type="project" value="TreeGrafter"/>
</dbReference>
<evidence type="ECO:0000313" key="4">
    <source>
        <dbReference type="Proteomes" id="UP000094565"/>
    </source>
</evidence>
<dbReference type="Proteomes" id="UP000094565">
    <property type="component" value="Chromosome 1"/>
</dbReference>
<evidence type="ECO:0000259" key="2">
    <source>
        <dbReference type="Pfam" id="PF07985"/>
    </source>
</evidence>
<dbReference type="EMBL" id="CP014584">
    <property type="protein sequence ID" value="ANZ73831.1"/>
    <property type="molecule type" value="Genomic_DNA"/>
</dbReference>
<evidence type="ECO:0000256" key="1">
    <source>
        <dbReference type="ARBA" id="ARBA00009856"/>
    </source>
</evidence>
<feature type="domain" description="SRR1-like" evidence="2">
    <location>
        <begin position="89"/>
        <end position="286"/>
    </location>
</feature>
<keyword evidence="4" id="KW-1185">Reference proteome</keyword>
<accession>A0A1B2J766</accession>
<gene>
    <name evidence="3" type="primary">BER1</name>
    <name evidence="3" type="ORF">ATY40_BA7501552</name>
</gene>
<comment type="similarity">
    <text evidence="1">Belongs to the SRR1 family.</text>
</comment>
<dbReference type="AlphaFoldDB" id="A0A1B2J766"/>
<reference evidence="3 4" key="1">
    <citation type="submission" date="2016-02" db="EMBL/GenBank/DDBJ databases">
        <title>Comparative genomic and transcriptomic foundation for Pichia pastoris.</title>
        <authorList>
            <person name="Love K.R."/>
            <person name="Shah K.A."/>
            <person name="Whittaker C.A."/>
            <person name="Wu J."/>
            <person name="Bartlett M.C."/>
            <person name="Ma D."/>
            <person name="Leeson R.L."/>
            <person name="Priest M."/>
            <person name="Young S.K."/>
            <person name="Love J.C."/>
        </authorList>
    </citation>
    <scope>NUCLEOTIDE SEQUENCE [LARGE SCALE GENOMIC DNA]</scope>
    <source>
        <strain evidence="3 4">ATCC 28485</strain>
    </source>
</reference>
<dbReference type="PANTHER" id="PTHR28626">
    <property type="entry name" value="SRR1-LIKE PROTEIN"/>
    <property type="match status" value="1"/>
</dbReference>
<dbReference type="PANTHER" id="PTHR28626:SF3">
    <property type="entry name" value="SRR1-LIKE PROTEIN"/>
    <property type="match status" value="1"/>
</dbReference>
<proteinExistence type="inferred from homology"/>
<dbReference type="GO" id="GO:0005737">
    <property type="term" value="C:cytoplasm"/>
    <property type="evidence" value="ECO:0007669"/>
    <property type="project" value="TreeGrafter"/>
</dbReference>
<name>A0A1B2J766_PICPA</name>
<organism evidence="3 4">
    <name type="scientific">Komagataella pastoris</name>
    <name type="common">Yeast</name>
    <name type="synonym">Pichia pastoris</name>
    <dbReference type="NCBI Taxonomy" id="4922"/>
    <lineage>
        <taxon>Eukaryota</taxon>
        <taxon>Fungi</taxon>
        <taxon>Dikarya</taxon>
        <taxon>Ascomycota</taxon>
        <taxon>Saccharomycotina</taxon>
        <taxon>Pichiomycetes</taxon>
        <taxon>Pichiales</taxon>
        <taxon>Pichiaceae</taxon>
        <taxon>Komagataella</taxon>
    </lineage>
</organism>
<dbReference type="OrthoDB" id="551431at2759"/>
<evidence type="ECO:0000313" key="3">
    <source>
        <dbReference type="EMBL" id="ANZ73831.1"/>
    </source>
</evidence>
<sequence>MVHAVISSPAKKKKIRRGISQENGQIEVEVSLVMEWEVQGSKRGKGVKGVANSMRSQVVEKSVDDFVKVLEKFRRQLGAFKDNIVVFDSAKKLRCVGLGSPTNSTAALYQLAFLLEIKDYLDIEIVSAFDPVFEPKDVDLFAKLSIEVEETYEFDKEGNTPTVYYMPHLPVGILERTLETVKPRMLLTNDVTLYTLKMKNAEMKEKYPNITRLSNLVKDPSLVLPDDGFIIKKKKTNKFNLSLPPPDSSEPFDYSWYAEKLHFNRLLIGQDLSQQWGAAFSDLAIYKLT</sequence>
<dbReference type="Pfam" id="PF07985">
    <property type="entry name" value="SRR1"/>
    <property type="match status" value="1"/>
</dbReference>